<sequence length="227" mass="24862">MKLFSVAVESLKFATDDLAIIQLKKPASYHYRAGQFTQLVLPQVKSRSPLDNWCWLSFASAPNEPLLEFAIRLGPSVFKQTIRHLTVGETVQVGRPHGVLQLPKVEPIFLFAGGVGIAPIRSLLVNSNQIKNLTLFYSVTNPDEALYCDELSCLPHLTLVATLTGDTQRTGFRHGRINHAMLTAANFTATGQCLIVGSPSFVDGMMSLIKSYGTPDSQIGVERFTGL</sequence>
<feature type="domain" description="FAD-binding FR-type" evidence="1">
    <location>
        <begin position="1"/>
        <end position="103"/>
    </location>
</feature>
<organism evidence="2 3">
    <name type="scientific">Candidatus Buchananbacteria bacterium RIFCSPHIGHO2_01_FULL_47_11b</name>
    <dbReference type="NCBI Taxonomy" id="1797537"/>
    <lineage>
        <taxon>Bacteria</taxon>
        <taxon>Candidatus Buchananiibacteriota</taxon>
    </lineage>
</organism>
<dbReference type="Gene3D" id="2.40.30.10">
    <property type="entry name" value="Translation factors"/>
    <property type="match status" value="1"/>
</dbReference>
<dbReference type="AlphaFoldDB" id="A0A1G1Y2M9"/>
<accession>A0A1G1Y2M9</accession>
<proteinExistence type="predicted"/>
<dbReference type="EMBL" id="MHIG01000031">
    <property type="protein sequence ID" value="OGY46595.1"/>
    <property type="molecule type" value="Genomic_DNA"/>
</dbReference>
<gene>
    <name evidence="2" type="ORF">A2840_02815</name>
</gene>
<dbReference type="Gene3D" id="3.40.50.80">
    <property type="entry name" value="Nucleotide-binding domain of ferredoxin-NADP reductase (FNR) module"/>
    <property type="match status" value="1"/>
</dbReference>
<evidence type="ECO:0000313" key="3">
    <source>
        <dbReference type="Proteomes" id="UP000178385"/>
    </source>
</evidence>
<dbReference type="InterPro" id="IPR001433">
    <property type="entry name" value="OxRdtase_FAD/NAD-bd"/>
</dbReference>
<dbReference type="PROSITE" id="PS51384">
    <property type="entry name" value="FAD_FR"/>
    <property type="match status" value="1"/>
</dbReference>
<evidence type="ECO:0000259" key="1">
    <source>
        <dbReference type="PROSITE" id="PS51384"/>
    </source>
</evidence>
<dbReference type="InterPro" id="IPR039261">
    <property type="entry name" value="FNR_nucleotide-bd"/>
</dbReference>
<dbReference type="GO" id="GO:0016491">
    <property type="term" value="F:oxidoreductase activity"/>
    <property type="evidence" value="ECO:0007669"/>
    <property type="project" value="InterPro"/>
</dbReference>
<dbReference type="Proteomes" id="UP000178385">
    <property type="component" value="Unassembled WGS sequence"/>
</dbReference>
<dbReference type="SUPFAM" id="SSF63380">
    <property type="entry name" value="Riboflavin synthase domain-like"/>
    <property type="match status" value="1"/>
</dbReference>
<dbReference type="PANTHER" id="PTHR47354">
    <property type="entry name" value="NADH OXIDOREDUCTASE HCR"/>
    <property type="match status" value="1"/>
</dbReference>
<reference evidence="2 3" key="1">
    <citation type="journal article" date="2016" name="Nat. Commun.">
        <title>Thousands of microbial genomes shed light on interconnected biogeochemical processes in an aquifer system.</title>
        <authorList>
            <person name="Anantharaman K."/>
            <person name="Brown C.T."/>
            <person name="Hug L.A."/>
            <person name="Sharon I."/>
            <person name="Castelle C.J."/>
            <person name="Probst A.J."/>
            <person name="Thomas B.C."/>
            <person name="Singh A."/>
            <person name="Wilkins M.J."/>
            <person name="Karaoz U."/>
            <person name="Brodie E.L."/>
            <person name="Williams K.H."/>
            <person name="Hubbard S.S."/>
            <person name="Banfield J.F."/>
        </authorList>
    </citation>
    <scope>NUCLEOTIDE SEQUENCE [LARGE SCALE GENOMIC DNA]</scope>
</reference>
<dbReference type="Pfam" id="PF00175">
    <property type="entry name" value="NAD_binding_1"/>
    <property type="match status" value="1"/>
</dbReference>
<dbReference type="SUPFAM" id="SSF52343">
    <property type="entry name" value="Ferredoxin reductase-like, C-terminal NADP-linked domain"/>
    <property type="match status" value="1"/>
</dbReference>
<dbReference type="PANTHER" id="PTHR47354:SF5">
    <property type="entry name" value="PROTEIN RFBI"/>
    <property type="match status" value="1"/>
</dbReference>
<dbReference type="InterPro" id="IPR017938">
    <property type="entry name" value="Riboflavin_synthase-like_b-brl"/>
</dbReference>
<dbReference type="InterPro" id="IPR017927">
    <property type="entry name" value="FAD-bd_FR_type"/>
</dbReference>
<comment type="caution">
    <text evidence="2">The sequence shown here is derived from an EMBL/GenBank/DDBJ whole genome shotgun (WGS) entry which is preliminary data.</text>
</comment>
<dbReference type="InterPro" id="IPR050415">
    <property type="entry name" value="MRET"/>
</dbReference>
<name>A0A1G1Y2M9_9BACT</name>
<protein>
    <recommendedName>
        <fullName evidence="1">FAD-binding FR-type domain-containing protein</fullName>
    </recommendedName>
</protein>
<evidence type="ECO:0000313" key="2">
    <source>
        <dbReference type="EMBL" id="OGY46595.1"/>
    </source>
</evidence>